<keyword evidence="1" id="KW-0472">Membrane</keyword>
<dbReference type="Proteomes" id="UP001148312">
    <property type="component" value="Unassembled WGS sequence"/>
</dbReference>
<accession>A0A9W9XM34</accession>
<gene>
    <name evidence="2" type="ORF">N7539_000658</name>
</gene>
<dbReference type="RefSeq" id="XP_056794555.1">
    <property type="nucleotide sequence ID" value="XM_056930262.1"/>
</dbReference>
<keyword evidence="1" id="KW-0812">Transmembrane</keyword>
<keyword evidence="1" id="KW-1133">Transmembrane helix</keyword>
<reference evidence="2" key="2">
    <citation type="journal article" date="2023" name="IMA Fungus">
        <title>Comparative genomic study of the Penicillium genus elucidates a diverse pangenome and 15 lateral gene transfer events.</title>
        <authorList>
            <person name="Petersen C."/>
            <person name="Sorensen T."/>
            <person name="Nielsen M.R."/>
            <person name="Sondergaard T.E."/>
            <person name="Sorensen J.L."/>
            <person name="Fitzpatrick D.A."/>
            <person name="Frisvad J.C."/>
            <person name="Nielsen K.L."/>
        </authorList>
    </citation>
    <scope>NUCLEOTIDE SEQUENCE</scope>
    <source>
        <strain evidence="2">IBT 30728</strain>
    </source>
</reference>
<name>A0A9W9XM34_9EURO</name>
<evidence type="ECO:0000256" key="1">
    <source>
        <dbReference type="SAM" id="Phobius"/>
    </source>
</evidence>
<evidence type="ECO:0000313" key="3">
    <source>
        <dbReference type="Proteomes" id="UP001148312"/>
    </source>
</evidence>
<evidence type="ECO:0000313" key="2">
    <source>
        <dbReference type="EMBL" id="KAJ5495542.1"/>
    </source>
</evidence>
<dbReference type="GeneID" id="81620511"/>
<protein>
    <submittedName>
        <fullName evidence="2">Uncharacterized protein</fullName>
    </submittedName>
</protein>
<feature type="transmembrane region" description="Helical" evidence="1">
    <location>
        <begin position="118"/>
        <end position="141"/>
    </location>
</feature>
<dbReference type="AlphaFoldDB" id="A0A9W9XM34"/>
<proteinExistence type="predicted"/>
<dbReference type="EMBL" id="JAPWDQ010000001">
    <property type="protein sequence ID" value="KAJ5495542.1"/>
    <property type="molecule type" value="Genomic_DNA"/>
</dbReference>
<reference evidence="2" key="1">
    <citation type="submission" date="2022-12" db="EMBL/GenBank/DDBJ databases">
        <authorList>
            <person name="Petersen C."/>
        </authorList>
    </citation>
    <scope>NUCLEOTIDE SEQUENCE</scope>
    <source>
        <strain evidence="2">IBT 30728</strain>
    </source>
</reference>
<sequence>MRALFTLRNHDKGRLVGIWKESDFVRFTVGIESLELQLSELQRLTSDSPINLIATILADKGTEVDAAIRVFESLLRLPVTTNLLEHLVATEIMKLKYEGDKITTKAGKPISPKSESPWIQSYCCIALIIVSWCVWAVYAYYSIPRWTKLVTEVM</sequence>
<comment type="caution">
    <text evidence="2">The sequence shown here is derived from an EMBL/GenBank/DDBJ whole genome shotgun (WGS) entry which is preliminary data.</text>
</comment>
<keyword evidence="3" id="KW-1185">Reference proteome</keyword>
<organism evidence="2 3">
    <name type="scientific">Penicillium diatomitis</name>
    <dbReference type="NCBI Taxonomy" id="2819901"/>
    <lineage>
        <taxon>Eukaryota</taxon>
        <taxon>Fungi</taxon>
        <taxon>Dikarya</taxon>
        <taxon>Ascomycota</taxon>
        <taxon>Pezizomycotina</taxon>
        <taxon>Eurotiomycetes</taxon>
        <taxon>Eurotiomycetidae</taxon>
        <taxon>Eurotiales</taxon>
        <taxon>Aspergillaceae</taxon>
        <taxon>Penicillium</taxon>
    </lineage>
</organism>